<comment type="caution">
    <text evidence="6">The sequence shown here is derived from an EMBL/GenBank/DDBJ whole genome shotgun (WGS) entry which is preliminary data.</text>
</comment>
<evidence type="ECO:0000256" key="4">
    <source>
        <dbReference type="ARBA" id="ARBA00023163"/>
    </source>
</evidence>
<protein>
    <submittedName>
        <fullName evidence="6">ArsR family transcriptional regulator</fullName>
    </submittedName>
</protein>
<keyword evidence="7" id="KW-1185">Reference proteome</keyword>
<evidence type="ECO:0000256" key="1">
    <source>
        <dbReference type="ARBA" id="ARBA00022849"/>
    </source>
</evidence>
<feature type="domain" description="HTH arsR-type" evidence="5">
    <location>
        <begin position="2"/>
        <end position="104"/>
    </location>
</feature>
<dbReference type="SMART" id="SM00418">
    <property type="entry name" value="HTH_ARSR"/>
    <property type="match status" value="1"/>
</dbReference>
<dbReference type="SUPFAM" id="SSF46785">
    <property type="entry name" value="Winged helix' DNA-binding domain"/>
    <property type="match status" value="1"/>
</dbReference>
<keyword evidence="1" id="KW-0059">Arsenical resistance</keyword>
<evidence type="ECO:0000313" key="7">
    <source>
        <dbReference type="Proteomes" id="UP000292298"/>
    </source>
</evidence>
<dbReference type="InterPro" id="IPR036388">
    <property type="entry name" value="WH-like_DNA-bd_sf"/>
</dbReference>
<sequence length="108" mass="11952">MRVSKYDAGMQELLTALADPTRRAALAIIWSGGEHCVCDLMAALGATQSRVSRHMRILRQAGIVTDRRDAQWVRYRRNPQLTGDFVAVIDAILTAEANAAARVQEETI</sequence>
<keyword evidence="2" id="KW-0805">Transcription regulation</keyword>
<dbReference type="GO" id="GO:0003700">
    <property type="term" value="F:DNA-binding transcription factor activity"/>
    <property type="evidence" value="ECO:0007669"/>
    <property type="project" value="InterPro"/>
</dbReference>
<dbReference type="CDD" id="cd00090">
    <property type="entry name" value="HTH_ARSR"/>
    <property type="match status" value="1"/>
</dbReference>
<dbReference type="NCBIfam" id="NF033788">
    <property type="entry name" value="HTH_metalloreg"/>
    <property type="match status" value="1"/>
</dbReference>
<keyword evidence="3" id="KW-0238">DNA-binding</keyword>
<dbReference type="InterPro" id="IPR018334">
    <property type="entry name" value="ArsR_HTH"/>
</dbReference>
<dbReference type="PRINTS" id="PR00778">
    <property type="entry name" value="HTHARSR"/>
</dbReference>
<keyword evidence="4" id="KW-0804">Transcription</keyword>
<dbReference type="InterPro" id="IPR011991">
    <property type="entry name" value="ArsR-like_HTH"/>
</dbReference>
<dbReference type="EMBL" id="SHLI01000001">
    <property type="protein sequence ID" value="RZU98313.1"/>
    <property type="molecule type" value="Genomic_DNA"/>
</dbReference>
<proteinExistence type="predicted"/>
<evidence type="ECO:0000259" key="5">
    <source>
        <dbReference type="PROSITE" id="PS50987"/>
    </source>
</evidence>
<dbReference type="InterPro" id="IPR051081">
    <property type="entry name" value="HTH_MetalResp_TranReg"/>
</dbReference>
<evidence type="ECO:0000313" key="6">
    <source>
        <dbReference type="EMBL" id="RZU98313.1"/>
    </source>
</evidence>
<dbReference type="AlphaFoldDB" id="A0A4Q8CZ82"/>
<dbReference type="PANTHER" id="PTHR33154:SF18">
    <property type="entry name" value="ARSENICAL RESISTANCE OPERON REPRESSOR"/>
    <property type="match status" value="1"/>
</dbReference>
<name>A0A4Q8CZ82_9GAMM</name>
<evidence type="ECO:0000256" key="2">
    <source>
        <dbReference type="ARBA" id="ARBA00023015"/>
    </source>
</evidence>
<dbReference type="GO" id="GO:0046685">
    <property type="term" value="P:response to arsenic-containing substance"/>
    <property type="evidence" value="ECO:0007669"/>
    <property type="project" value="UniProtKB-KW"/>
</dbReference>
<dbReference type="PROSITE" id="PS50987">
    <property type="entry name" value="HTH_ARSR_2"/>
    <property type="match status" value="1"/>
</dbReference>
<dbReference type="Gene3D" id="1.10.10.10">
    <property type="entry name" value="Winged helix-like DNA-binding domain superfamily/Winged helix DNA-binding domain"/>
    <property type="match status" value="1"/>
</dbReference>
<accession>A0A4Q8CZ82</accession>
<reference evidence="6 7" key="1">
    <citation type="submission" date="2019-02" db="EMBL/GenBank/DDBJ databases">
        <title>Genomic Encyclopedia of Type Strains, Phase IV (KMG-IV): sequencing the most valuable type-strain genomes for metagenomic binning, comparative biology and taxonomic classification.</title>
        <authorList>
            <person name="Goeker M."/>
        </authorList>
    </citation>
    <scope>NUCLEOTIDE SEQUENCE [LARGE SCALE GENOMIC DNA]</scope>
    <source>
        <strain evidence="6 7">DSM 21056</strain>
    </source>
</reference>
<dbReference type="Proteomes" id="UP000292298">
    <property type="component" value="Unassembled WGS sequence"/>
</dbReference>
<dbReference type="GO" id="GO:0003677">
    <property type="term" value="F:DNA binding"/>
    <property type="evidence" value="ECO:0007669"/>
    <property type="project" value="UniProtKB-KW"/>
</dbReference>
<dbReference type="InterPro" id="IPR036390">
    <property type="entry name" value="WH_DNA-bd_sf"/>
</dbReference>
<dbReference type="InterPro" id="IPR001845">
    <property type="entry name" value="HTH_ArsR_DNA-bd_dom"/>
</dbReference>
<dbReference type="PANTHER" id="PTHR33154">
    <property type="entry name" value="TRANSCRIPTIONAL REGULATOR, ARSR FAMILY"/>
    <property type="match status" value="1"/>
</dbReference>
<organism evidence="6 7">
    <name type="scientific">Spiribacter vilamensis</name>
    <dbReference type="NCBI Taxonomy" id="531306"/>
    <lineage>
        <taxon>Bacteria</taxon>
        <taxon>Pseudomonadati</taxon>
        <taxon>Pseudomonadota</taxon>
        <taxon>Gammaproteobacteria</taxon>
        <taxon>Chromatiales</taxon>
        <taxon>Ectothiorhodospiraceae</taxon>
        <taxon>Spiribacter</taxon>
    </lineage>
</organism>
<gene>
    <name evidence="6" type="ORF">EV698_0557</name>
</gene>
<evidence type="ECO:0000256" key="3">
    <source>
        <dbReference type="ARBA" id="ARBA00023125"/>
    </source>
</evidence>
<dbReference type="Pfam" id="PF01022">
    <property type="entry name" value="HTH_5"/>
    <property type="match status" value="1"/>
</dbReference>
<dbReference type="PROSITE" id="PS00846">
    <property type="entry name" value="HTH_ARSR_1"/>
    <property type="match status" value="1"/>
</dbReference>